<name>A0ABT2NK07_9RHOB</name>
<dbReference type="Pfam" id="PF01361">
    <property type="entry name" value="Tautomerase"/>
    <property type="match status" value="1"/>
</dbReference>
<accession>A0ABT2NK07</accession>
<organism evidence="4 5">
    <name type="scientific">Albidovulum sediminis</name>
    <dbReference type="NCBI Taxonomy" id="3066345"/>
    <lineage>
        <taxon>Bacteria</taxon>
        <taxon>Pseudomonadati</taxon>
        <taxon>Pseudomonadota</taxon>
        <taxon>Alphaproteobacteria</taxon>
        <taxon>Rhodobacterales</taxon>
        <taxon>Paracoccaceae</taxon>
        <taxon>Albidovulum</taxon>
    </lineage>
</organism>
<dbReference type="EMBL" id="JAOCQF010000001">
    <property type="protein sequence ID" value="MCT8329256.1"/>
    <property type="molecule type" value="Genomic_DNA"/>
</dbReference>
<dbReference type="SUPFAM" id="SSF55331">
    <property type="entry name" value="Tautomerase/MIF"/>
    <property type="match status" value="1"/>
</dbReference>
<reference evidence="5" key="1">
    <citation type="submission" date="2023-07" db="EMBL/GenBank/DDBJ databases">
        <title>Defluviimonas sediminis sp. nov., isolated from mangrove sediment.</title>
        <authorList>
            <person name="Liu L."/>
            <person name="Li J."/>
            <person name="Huang Y."/>
            <person name="Pan J."/>
            <person name="Li M."/>
        </authorList>
    </citation>
    <scope>NUCLEOTIDE SEQUENCE [LARGE SCALE GENOMIC DNA]</scope>
    <source>
        <strain evidence="5">FT324</strain>
    </source>
</reference>
<evidence type="ECO:0000313" key="5">
    <source>
        <dbReference type="Proteomes" id="UP001205601"/>
    </source>
</evidence>
<protein>
    <submittedName>
        <fullName evidence="4">Tautomerase family protein</fullName>
    </submittedName>
</protein>
<sequence length="75" mass="7917">MPLVQITGVGEYLSLEQKQEIIRKVTDAVVSVEGEGLRQVTWVTIQDVQPGAWGVGGTPVTADDLRALAKAGAKA</sequence>
<evidence type="ECO:0000256" key="1">
    <source>
        <dbReference type="ARBA" id="ARBA00006723"/>
    </source>
</evidence>
<feature type="domain" description="4-oxalocrotonate tautomerase-like" evidence="3">
    <location>
        <begin position="2"/>
        <end position="62"/>
    </location>
</feature>
<dbReference type="InterPro" id="IPR014347">
    <property type="entry name" value="Tautomerase/MIF_sf"/>
</dbReference>
<dbReference type="PANTHER" id="PTHR35530:SF1">
    <property type="entry name" value="2-HYDROXYMUCONATE TAUTOMERASE"/>
    <property type="match status" value="1"/>
</dbReference>
<evidence type="ECO:0000256" key="2">
    <source>
        <dbReference type="ARBA" id="ARBA00023235"/>
    </source>
</evidence>
<dbReference type="Proteomes" id="UP001205601">
    <property type="component" value="Unassembled WGS sequence"/>
</dbReference>
<comment type="caution">
    <text evidence="4">The sequence shown here is derived from an EMBL/GenBank/DDBJ whole genome shotgun (WGS) entry which is preliminary data.</text>
</comment>
<dbReference type="PANTHER" id="PTHR35530">
    <property type="entry name" value="TAUTOMERASE-RELATED"/>
    <property type="match status" value="1"/>
</dbReference>
<evidence type="ECO:0000259" key="3">
    <source>
        <dbReference type="Pfam" id="PF01361"/>
    </source>
</evidence>
<proteinExistence type="inferred from homology"/>
<dbReference type="InterPro" id="IPR004370">
    <property type="entry name" value="4-OT-like_dom"/>
</dbReference>
<keyword evidence="5" id="KW-1185">Reference proteome</keyword>
<comment type="similarity">
    <text evidence="1">Belongs to the 4-oxalocrotonate tautomerase family.</text>
</comment>
<evidence type="ECO:0000313" key="4">
    <source>
        <dbReference type="EMBL" id="MCT8329256.1"/>
    </source>
</evidence>
<dbReference type="Gene3D" id="3.30.429.10">
    <property type="entry name" value="Macrophage Migration Inhibitory Factor"/>
    <property type="match status" value="1"/>
</dbReference>
<gene>
    <name evidence="4" type="ORF">N5I32_07005</name>
</gene>
<keyword evidence="2" id="KW-0413">Isomerase</keyword>
<dbReference type="RefSeq" id="WP_261494673.1">
    <property type="nucleotide sequence ID" value="NZ_JAOCQF010000001.1"/>
</dbReference>